<dbReference type="RefSeq" id="WP_189647458.1">
    <property type="nucleotide sequence ID" value="NZ_BMRC01000005.1"/>
</dbReference>
<dbReference type="PANTHER" id="PTHR13789">
    <property type="entry name" value="MONOOXYGENASE"/>
    <property type="match status" value="1"/>
</dbReference>
<dbReference type="PRINTS" id="PR00420">
    <property type="entry name" value="RNGMNOXGNASE"/>
</dbReference>
<evidence type="ECO:0000259" key="4">
    <source>
        <dbReference type="Pfam" id="PF01494"/>
    </source>
</evidence>
<dbReference type="Pfam" id="PF01494">
    <property type="entry name" value="FAD_binding_3"/>
    <property type="match status" value="2"/>
</dbReference>
<dbReference type="InterPro" id="IPR050493">
    <property type="entry name" value="FAD-dep_Monooxygenase_BioMet"/>
</dbReference>
<reference evidence="5 6" key="1">
    <citation type="submission" date="2024-09" db="EMBL/GenBank/DDBJ databases">
        <authorList>
            <person name="Sun Q."/>
            <person name="Mori K."/>
        </authorList>
    </citation>
    <scope>NUCLEOTIDE SEQUENCE [LARGE SCALE GENOMIC DNA]</scope>
    <source>
        <strain evidence="5 6">CCM 3426</strain>
    </source>
</reference>
<evidence type="ECO:0000256" key="2">
    <source>
        <dbReference type="ARBA" id="ARBA00023033"/>
    </source>
</evidence>
<proteinExistence type="predicted"/>
<keyword evidence="1" id="KW-0560">Oxidoreductase</keyword>
<keyword evidence="2 5" id="KW-0503">Monooxygenase</keyword>
<keyword evidence="6" id="KW-1185">Reference proteome</keyword>
<organism evidence="5 6">
    <name type="scientific">Nonomuraea spiralis</name>
    <dbReference type="NCBI Taxonomy" id="46182"/>
    <lineage>
        <taxon>Bacteria</taxon>
        <taxon>Bacillati</taxon>
        <taxon>Actinomycetota</taxon>
        <taxon>Actinomycetes</taxon>
        <taxon>Streptosporangiales</taxon>
        <taxon>Streptosporangiaceae</taxon>
        <taxon>Nonomuraea</taxon>
    </lineage>
</organism>
<name>A0ABV5IWH4_9ACTN</name>
<gene>
    <name evidence="5" type="ORF">ACFFV7_44890</name>
</gene>
<feature type="domain" description="FAD-binding" evidence="4">
    <location>
        <begin position="4"/>
        <end position="173"/>
    </location>
</feature>
<comment type="caution">
    <text evidence="5">The sequence shown here is derived from an EMBL/GenBank/DDBJ whole genome shotgun (WGS) entry which is preliminary data.</text>
</comment>
<sequence length="413" mass="43160">MGHAVVIGAGIGGLAAAVALQQRGWEVTSLERAPSIEPVGSGLSIFANALKALSVLGVDDQVRALSAIRGVGGVRRATSGRWLVHMNEEAAAQHGDPVVLLRRADLVEALAARLKPGTIRLNTTVTGADPDTGRVTFRTGQEGHDNGPGGTGEVTGDLVVAADGIHSPIRAALFPDHPEPRYAGITAWRMLVPGHGVPGQTFETWGSGKVFGYMALADELAYCYGTDAVPAGGGGGDQREELLRLFGGWHDPIPALVAATPPANIIRNDVYYLPTPLPAMHRGRIAVLGDAAHAMTPNMGQGACQAIEDAVVLAHVAGQEHGLAAYTAARLARTAKVVARSAAICRVIRWRNPLAVRLRDLGVATTWRLAPHLLTGPLDDLLTWTPPTGDDSDGGGLQNVINLRSLPHTGEDG</sequence>
<evidence type="ECO:0000313" key="5">
    <source>
        <dbReference type="EMBL" id="MFB9208383.1"/>
    </source>
</evidence>
<dbReference type="EMBL" id="JBHMEI010000078">
    <property type="protein sequence ID" value="MFB9208383.1"/>
    <property type="molecule type" value="Genomic_DNA"/>
</dbReference>
<dbReference type="PANTHER" id="PTHR13789:SF309">
    <property type="entry name" value="PUTATIVE (AFU_ORTHOLOGUE AFUA_6G14510)-RELATED"/>
    <property type="match status" value="1"/>
</dbReference>
<protein>
    <submittedName>
        <fullName evidence="5">FAD-dependent monooxygenase</fullName>
    </submittedName>
</protein>
<dbReference type="Proteomes" id="UP001589647">
    <property type="component" value="Unassembled WGS sequence"/>
</dbReference>
<dbReference type="InterPro" id="IPR002938">
    <property type="entry name" value="FAD-bd"/>
</dbReference>
<accession>A0ABV5IWH4</accession>
<evidence type="ECO:0000256" key="1">
    <source>
        <dbReference type="ARBA" id="ARBA00023002"/>
    </source>
</evidence>
<feature type="region of interest" description="Disordered" evidence="3">
    <location>
        <begin position="387"/>
        <end position="413"/>
    </location>
</feature>
<dbReference type="InterPro" id="IPR036188">
    <property type="entry name" value="FAD/NAD-bd_sf"/>
</dbReference>
<evidence type="ECO:0000313" key="6">
    <source>
        <dbReference type="Proteomes" id="UP001589647"/>
    </source>
</evidence>
<dbReference type="GO" id="GO:0004497">
    <property type="term" value="F:monooxygenase activity"/>
    <property type="evidence" value="ECO:0007669"/>
    <property type="project" value="UniProtKB-KW"/>
</dbReference>
<dbReference type="Gene3D" id="3.50.50.60">
    <property type="entry name" value="FAD/NAD(P)-binding domain"/>
    <property type="match status" value="1"/>
</dbReference>
<feature type="region of interest" description="Disordered" evidence="3">
    <location>
        <begin position="125"/>
        <end position="152"/>
    </location>
</feature>
<dbReference type="SUPFAM" id="SSF51905">
    <property type="entry name" value="FAD/NAD(P)-binding domain"/>
    <property type="match status" value="1"/>
</dbReference>
<evidence type="ECO:0000256" key="3">
    <source>
        <dbReference type="SAM" id="MobiDB-lite"/>
    </source>
</evidence>
<feature type="domain" description="FAD-binding" evidence="4">
    <location>
        <begin position="279"/>
        <end position="341"/>
    </location>
</feature>